<keyword evidence="1" id="KW-0812">Transmembrane</keyword>
<dbReference type="OrthoDB" id="5524886at2"/>
<proteinExistence type="predicted"/>
<evidence type="ECO:0000259" key="2">
    <source>
        <dbReference type="Pfam" id="PF12158"/>
    </source>
</evidence>
<keyword evidence="4" id="KW-1185">Reference proteome</keyword>
<evidence type="ECO:0000256" key="1">
    <source>
        <dbReference type="SAM" id="Phobius"/>
    </source>
</evidence>
<dbReference type="InterPro" id="IPR021994">
    <property type="entry name" value="DUF3592"/>
</dbReference>
<dbReference type="RefSeq" id="WP_073478852.1">
    <property type="nucleotide sequence ID" value="NZ_FQZU01000054.1"/>
</dbReference>
<evidence type="ECO:0000313" key="3">
    <source>
        <dbReference type="EMBL" id="SHL23551.1"/>
    </source>
</evidence>
<evidence type="ECO:0000313" key="4">
    <source>
        <dbReference type="Proteomes" id="UP000183994"/>
    </source>
</evidence>
<organism evidence="3 4">
    <name type="scientific">Desulfatibacillum alkenivorans DSM 16219</name>
    <dbReference type="NCBI Taxonomy" id="1121393"/>
    <lineage>
        <taxon>Bacteria</taxon>
        <taxon>Pseudomonadati</taxon>
        <taxon>Thermodesulfobacteriota</taxon>
        <taxon>Desulfobacteria</taxon>
        <taxon>Desulfobacterales</taxon>
        <taxon>Desulfatibacillaceae</taxon>
        <taxon>Desulfatibacillum</taxon>
    </lineage>
</organism>
<sequence length="183" mass="20620">MEEAGFFVVIALTIFVMGFILGAIVGVDFWKKLSHRPEKMDPKIFKTWLLTLGIVMLALGASFAAYSTYFIAASKTAEGAIIGIEKKVDDEGAEYSYPVYAFEVEDGEEYKAVSSDANLHYEIGDHASIRYLPNNPERSRIDAFTSHWINPMLLMASGVFILMFFLVYSWMYREKPANKESLG</sequence>
<keyword evidence="1" id="KW-0472">Membrane</keyword>
<feature type="domain" description="DUF3592" evidence="2">
    <location>
        <begin position="87"/>
        <end position="144"/>
    </location>
</feature>
<feature type="transmembrane region" description="Helical" evidence="1">
    <location>
        <begin position="148"/>
        <end position="171"/>
    </location>
</feature>
<keyword evidence="1" id="KW-1133">Transmembrane helix</keyword>
<protein>
    <recommendedName>
        <fullName evidence="2">DUF3592 domain-containing protein</fullName>
    </recommendedName>
</protein>
<dbReference type="Pfam" id="PF12158">
    <property type="entry name" value="DUF3592"/>
    <property type="match status" value="1"/>
</dbReference>
<feature type="transmembrane region" description="Helical" evidence="1">
    <location>
        <begin position="6"/>
        <end position="27"/>
    </location>
</feature>
<dbReference type="STRING" id="1121393.SAMN02745216_04871"/>
<feature type="transmembrane region" description="Helical" evidence="1">
    <location>
        <begin position="48"/>
        <end position="72"/>
    </location>
</feature>
<dbReference type="Proteomes" id="UP000183994">
    <property type="component" value="Unassembled WGS sequence"/>
</dbReference>
<dbReference type="EMBL" id="FQZU01000054">
    <property type="protein sequence ID" value="SHL23551.1"/>
    <property type="molecule type" value="Genomic_DNA"/>
</dbReference>
<dbReference type="AlphaFoldDB" id="A0A1M6YZ48"/>
<accession>A0A1M6YZ48</accession>
<gene>
    <name evidence="3" type="ORF">SAMN02745216_04871</name>
</gene>
<name>A0A1M6YZ48_9BACT</name>
<reference evidence="4" key="1">
    <citation type="submission" date="2016-11" db="EMBL/GenBank/DDBJ databases">
        <authorList>
            <person name="Varghese N."/>
            <person name="Submissions S."/>
        </authorList>
    </citation>
    <scope>NUCLEOTIDE SEQUENCE [LARGE SCALE GENOMIC DNA]</scope>
    <source>
        <strain evidence="4">DSM 16219</strain>
    </source>
</reference>